<dbReference type="AlphaFoldDB" id="A0A8J3IQG5"/>
<accession>A0A8J3IQG5</accession>
<sequence>MLKNLGEALEGLLARHLAAHRRGQAEKSLVPPLAEAQAKQLPRLHRKAAELSQAKREERLAKYEQGSLCSASAFFMLSRREEDFAMQHQTVLEGKRASPGVCKIRLVVLTHSR</sequence>
<evidence type="ECO:0000313" key="2">
    <source>
        <dbReference type="Proteomes" id="UP000597444"/>
    </source>
</evidence>
<dbReference type="EMBL" id="BNJK01000002">
    <property type="protein sequence ID" value="GHP00080.1"/>
    <property type="molecule type" value="Genomic_DNA"/>
</dbReference>
<proteinExistence type="predicted"/>
<dbReference type="RefSeq" id="WP_220210674.1">
    <property type="nucleotide sequence ID" value="NZ_BNJK01000002.1"/>
</dbReference>
<comment type="caution">
    <text evidence="1">The sequence shown here is derived from an EMBL/GenBank/DDBJ whole genome shotgun (WGS) entry which is preliminary data.</text>
</comment>
<dbReference type="Proteomes" id="UP000597444">
    <property type="component" value="Unassembled WGS sequence"/>
</dbReference>
<reference evidence="1" key="1">
    <citation type="submission" date="2020-10" db="EMBL/GenBank/DDBJ databases">
        <title>Taxonomic study of unclassified bacteria belonging to the class Ktedonobacteria.</title>
        <authorList>
            <person name="Yabe S."/>
            <person name="Wang C.M."/>
            <person name="Zheng Y."/>
            <person name="Sakai Y."/>
            <person name="Cavaletti L."/>
            <person name="Monciardini P."/>
            <person name="Donadio S."/>
        </authorList>
    </citation>
    <scope>NUCLEOTIDE SEQUENCE</scope>
    <source>
        <strain evidence="1">ID150040</strain>
    </source>
</reference>
<evidence type="ECO:0000313" key="1">
    <source>
        <dbReference type="EMBL" id="GHP00080.1"/>
    </source>
</evidence>
<name>A0A8J3IQG5_9CHLR</name>
<gene>
    <name evidence="1" type="ORF">KSF_101270</name>
</gene>
<keyword evidence="2" id="KW-1185">Reference proteome</keyword>
<organism evidence="1 2">
    <name type="scientific">Reticulibacter mediterranei</name>
    <dbReference type="NCBI Taxonomy" id="2778369"/>
    <lineage>
        <taxon>Bacteria</taxon>
        <taxon>Bacillati</taxon>
        <taxon>Chloroflexota</taxon>
        <taxon>Ktedonobacteria</taxon>
        <taxon>Ktedonobacterales</taxon>
        <taxon>Reticulibacteraceae</taxon>
        <taxon>Reticulibacter</taxon>
    </lineage>
</organism>
<protein>
    <submittedName>
        <fullName evidence="1">Uncharacterized protein</fullName>
    </submittedName>
</protein>